<organism evidence="3 4">
    <name type="scientific">Prunus dulcis</name>
    <name type="common">Almond</name>
    <name type="synonym">Amygdalus dulcis</name>
    <dbReference type="NCBI Taxonomy" id="3755"/>
    <lineage>
        <taxon>Eukaryota</taxon>
        <taxon>Viridiplantae</taxon>
        <taxon>Streptophyta</taxon>
        <taxon>Embryophyta</taxon>
        <taxon>Tracheophyta</taxon>
        <taxon>Spermatophyta</taxon>
        <taxon>Magnoliopsida</taxon>
        <taxon>eudicotyledons</taxon>
        <taxon>Gunneridae</taxon>
        <taxon>Pentapetalae</taxon>
        <taxon>rosids</taxon>
        <taxon>fabids</taxon>
        <taxon>Rosales</taxon>
        <taxon>Rosaceae</taxon>
        <taxon>Amygdaloideae</taxon>
        <taxon>Amygdaleae</taxon>
        <taxon>Prunus</taxon>
    </lineage>
</organism>
<proteinExistence type="predicted"/>
<feature type="region of interest" description="Disordered" evidence="1">
    <location>
        <begin position="204"/>
        <end position="230"/>
    </location>
</feature>
<dbReference type="PANTHER" id="PTHR42648">
    <property type="entry name" value="TRANSPOSASE, PUTATIVE-RELATED"/>
    <property type="match status" value="1"/>
</dbReference>
<dbReference type="Proteomes" id="UP001054821">
    <property type="component" value="Chromosome 7"/>
</dbReference>
<dbReference type="AlphaFoldDB" id="A0AAD4V2P4"/>
<protein>
    <recommendedName>
        <fullName evidence="2">Retroviral polymerase SH3-like domain-containing protein</fullName>
    </recommendedName>
</protein>
<feature type="region of interest" description="Disordered" evidence="1">
    <location>
        <begin position="1"/>
        <end position="27"/>
    </location>
</feature>
<dbReference type="Pfam" id="PF25597">
    <property type="entry name" value="SH3_retrovirus"/>
    <property type="match status" value="1"/>
</dbReference>
<gene>
    <name evidence="3" type="ORF">L3X38_037097</name>
</gene>
<reference evidence="3 4" key="1">
    <citation type="journal article" date="2022" name="G3 (Bethesda)">
        <title>Whole-genome sequence and methylome profiling of the almond [Prunus dulcis (Mill.) D.A. Webb] cultivar 'Nonpareil'.</title>
        <authorList>
            <person name="D'Amico-Willman K.M."/>
            <person name="Ouma W.Z."/>
            <person name="Meulia T."/>
            <person name="Sideli G.M."/>
            <person name="Gradziel T.M."/>
            <person name="Fresnedo-Ramirez J."/>
        </authorList>
    </citation>
    <scope>NUCLEOTIDE SEQUENCE [LARGE SCALE GENOMIC DNA]</scope>
    <source>
        <strain evidence="3">Clone GOH B32 T37-40</strain>
    </source>
</reference>
<feature type="domain" description="Retroviral polymerase SH3-like" evidence="2">
    <location>
        <begin position="124"/>
        <end position="187"/>
    </location>
</feature>
<dbReference type="EMBL" id="JAJFAZ020000007">
    <property type="protein sequence ID" value="KAI5317390.1"/>
    <property type="molecule type" value="Genomic_DNA"/>
</dbReference>
<evidence type="ECO:0000259" key="2">
    <source>
        <dbReference type="Pfam" id="PF25597"/>
    </source>
</evidence>
<dbReference type="InterPro" id="IPR039537">
    <property type="entry name" value="Retrotran_Ty1/copia-like"/>
</dbReference>
<name>A0AAD4V2P4_PRUDU</name>
<evidence type="ECO:0000256" key="1">
    <source>
        <dbReference type="SAM" id="MobiDB-lite"/>
    </source>
</evidence>
<comment type="caution">
    <text evidence="3">The sequence shown here is derived from an EMBL/GenBank/DDBJ whole genome shotgun (WGS) entry which is preliminary data.</text>
</comment>
<evidence type="ECO:0000313" key="3">
    <source>
        <dbReference type="EMBL" id="KAI5317390.1"/>
    </source>
</evidence>
<keyword evidence="4" id="KW-1185">Reference proteome</keyword>
<dbReference type="InterPro" id="IPR057670">
    <property type="entry name" value="SH3_retrovirus"/>
</dbReference>
<evidence type="ECO:0000313" key="4">
    <source>
        <dbReference type="Proteomes" id="UP001054821"/>
    </source>
</evidence>
<sequence length="404" mass="45985">MTSVSRRTHLGWSPATPGRQDANKSWERPIFPQTSRHRFRQLRRQNPSIQISPIMRFSSSMRLSLWIVVFSRYVDLGVEHAEGLAQIPKWNLGRVTTCSIKNMTPQETWSGMKPSVDYFKVFVCIAYLHIPDEKRKKLDDKSENCIFLGVSEAVKVYRMYNLVTKKIVISNDVIFAEETMWNWNVESSVKKPLVYDDVSDGEEEEVPATQIQESPEPMAQRHQQSEEERDILTKPLKQPAFEKLRSMLGVCVVQRVDQGKAADEEDYVMVGISGVSLVVVIAGIYEGGDIVKCFKVTHKPIPKRQPHPWALTLSTYVHLFGGVPVMDWAGINARDPATNTGWWEGDNSLREVSSCTVGARKRPTTQLFIKKDAIPLLKKSFLHGWLLCNYQTAEAQSSQSCRLQ</sequence>
<accession>A0AAD4V2P4</accession>
<dbReference type="PANTHER" id="PTHR42648:SF18">
    <property type="entry name" value="RETROTRANSPOSON, UNCLASSIFIED-LIKE PROTEIN"/>
    <property type="match status" value="1"/>
</dbReference>